<name>A0A6J0NB94_RAPSA</name>
<keyword evidence="1" id="KW-1185">Reference proteome</keyword>
<evidence type="ECO:0000313" key="1">
    <source>
        <dbReference type="Proteomes" id="UP000504610"/>
    </source>
</evidence>
<gene>
    <name evidence="2" type="primary">LOC108853034</name>
</gene>
<evidence type="ECO:0000313" key="2">
    <source>
        <dbReference type="RefSeq" id="XP_018482002.2"/>
    </source>
</evidence>
<protein>
    <submittedName>
        <fullName evidence="2">Uncharacterized protein LOC108853034</fullName>
    </submittedName>
</protein>
<sequence>MSTIMQKIKEIEDELSWAQKGEVFQTPKSKSFEIQVRQQGVFFFLYPSFTVAIDLRSLIILLVSFCCAAYTLDEVNEKTKAFRESAMKPPPPAPLDSSSAIDKYQAMLYSAAIKVMATVEKPIDSSHGDSATSSNQVHINTYKHMYAKYESLNELDMSINIQTYVGLGHTGIDREILESFHGYTSSVGVVNICKYHRG</sequence>
<dbReference type="GeneID" id="108853034"/>
<organism evidence="1 2">
    <name type="scientific">Raphanus sativus</name>
    <name type="common">Radish</name>
    <name type="synonym">Raphanus raphanistrum var. sativus</name>
    <dbReference type="NCBI Taxonomy" id="3726"/>
    <lineage>
        <taxon>Eukaryota</taxon>
        <taxon>Viridiplantae</taxon>
        <taxon>Streptophyta</taxon>
        <taxon>Embryophyta</taxon>
        <taxon>Tracheophyta</taxon>
        <taxon>Spermatophyta</taxon>
        <taxon>Magnoliopsida</taxon>
        <taxon>eudicotyledons</taxon>
        <taxon>Gunneridae</taxon>
        <taxon>Pentapetalae</taxon>
        <taxon>rosids</taxon>
        <taxon>malvids</taxon>
        <taxon>Brassicales</taxon>
        <taxon>Brassicaceae</taxon>
        <taxon>Brassiceae</taxon>
        <taxon>Raphanus</taxon>
    </lineage>
</organism>
<reference evidence="2" key="2">
    <citation type="submission" date="2025-08" db="UniProtKB">
        <authorList>
            <consortium name="RefSeq"/>
        </authorList>
    </citation>
    <scope>IDENTIFICATION</scope>
    <source>
        <tissue evidence="2">Leaf</tissue>
    </source>
</reference>
<proteinExistence type="predicted"/>
<reference evidence="1" key="1">
    <citation type="journal article" date="2019" name="Database">
        <title>The radish genome database (RadishGD): an integrated information resource for radish genomics.</title>
        <authorList>
            <person name="Yu H.J."/>
            <person name="Baek S."/>
            <person name="Lee Y.J."/>
            <person name="Cho A."/>
            <person name="Mun J.H."/>
        </authorList>
    </citation>
    <scope>NUCLEOTIDE SEQUENCE [LARGE SCALE GENOMIC DNA]</scope>
    <source>
        <strain evidence="1">cv. WK10039</strain>
    </source>
</reference>
<dbReference type="RefSeq" id="XP_018482002.2">
    <property type="nucleotide sequence ID" value="XM_018626500.2"/>
</dbReference>
<dbReference type="KEGG" id="rsz:108853034"/>
<accession>A0A6J0NB94</accession>
<dbReference type="Proteomes" id="UP000504610">
    <property type="component" value="Chromosome 4"/>
</dbReference>
<dbReference type="AlphaFoldDB" id="A0A6J0NB94"/>